<comment type="similarity">
    <text evidence="2 8">Belongs to the peptidase S8 family.</text>
</comment>
<keyword evidence="13" id="KW-1185">Reference proteome</keyword>
<feature type="active site" description="Charge relay system" evidence="7 8">
    <location>
        <position position="167"/>
    </location>
</feature>
<evidence type="ECO:0000259" key="10">
    <source>
        <dbReference type="Pfam" id="PF05922"/>
    </source>
</evidence>
<keyword evidence="3 8" id="KW-0645">Protease</keyword>
<keyword evidence="5 8" id="KW-0378">Hydrolase</keyword>
<dbReference type="InterPro" id="IPR015500">
    <property type="entry name" value="Peptidase_S8_subtilisin-rel"/>
</dbReference>
<comment type="subcellular location">
    <subcellularLocation>
        <location evidence="1">Secreted</location>
    </subcellularLocation>
</comment>
<evidence type="ECO:0000256" key="8">
    <source>
        <dbReference type="PROSITE-ProRule" id="PRU01240"/>
    </source>
</evidence>
<dbReference type="Gene3D" id="3.40.50.200">
    <property type="entry name" value="Peptidase S8/S53 domain"/>
    <property type="match status" value="2"/>
</dbReference>
<dbReference type="GO" id="GO:0005576">
    <property type="term" value="C:extracellular region"/>
    <property type="evidence" value="ECO:0007669"/>
    <property type="project" value="UniProtKB-SubCell"/>
</dbReference>
<feature type="active site" description="Charge relay system" evidence="7 8">
    <location>
        <position position="443"/>
    </location>
</feature>
<dbReference type="Pfam" id="PF05922">
    <property type="entry name" value="Inhibitor_I9"/>
    <property type="match status" value="1"/>
</dbReference>
<sequence>MPRAYSSPYHWHLATLSSASKLIYSYSHVIDGFCATLTPWELSSIRDSPGFLHSVEDSPVLKYDTTHSAQFLGLNGPSGAWEASRYGEGMIIGVVDTGVWPESRSYDDVGMSPAPAKWRGRCENGPRFNASCSCNNKLIGARVFNKGLIARNITPPLYDSPRDAEGHGTHTSSTAAGSFVRGASYFGYAPGTAKGVAPKAHVAMYKALLGATFAAAERNVFVAASAGNAGAGPKSLHNGIPWVLTVAAGTMDRQFQGRVELGNGSVSVSGSSLHPRSNAATPAAPVIYIADCAEATRELVRGKILFCRQGRRLSDPLFSLKDSKAVGGVFIINDTTSSSWLEFLLKISFREPAIFVTPGEGQKLGKYVKSHPEARLRFGITSFDLRPAPTVTTFSSRGPSPSFPSVMKPDIMGPGSFILAAWPNSNNAAADHRSDFNLLSGTSMSCPHLAGVAALIKKAHPDWSPAAVRSAMMTTADTVDLSGRPIQDASPKKGPATGFAMGAGQVNPSKALNPGLVYDLNSADYVRLLCAMNLTAAQIRAITRSVVDNSCSSSSLDLNYPSFVAFFSRSSEVLELRRTLTNVGQEMATYSAAVTPMDGLQVRVVPQHLVFKGNGDKLSFKLVIQSVILKKKKKKFQKSGYLKWVEDGGGKHIVQSPIVATNIHSY</sequence>
<keyword evidence="4" id="KW-0732">Signal</keyword>
<dbReference type="GO" id="GO:0006508">
    <property type="term" value="P:proteolysis"/>
    <property type="evidence" value="ECO:0007669"/>
    <property type="project" value="UniProtKB-KW"/>
</dbReference>
<evidence type="ECO:0000259" key="9">
    <source>
        <dbReference type="Pfam" id="PF00082"/>
    </source>
</evidence>
<dbReference type="InterPro" id="IPR010259">
    <property type="entry name" value="S8pro/Inhibitor_I9"/>
</dbReference>
<dbReference type="SUPFAM" id="SSF52743">
    <property type="entry name" value="Subtilisin-like"/>
    <property type="match status" value="1"/>
</dbReference>
<evidence type="ECO:0000313" key="12">
    <source>
        <dbReference type="EMBL" id="CAI0436397.1"/>
    </source>
</evidence>
<dbReference type="Gene3D" id="3.30.70.80">
    <property type="entry name" value="Peptidase S8 propeptide/proteinase inhibitor I9"/>
    <property type="match status" value="1"/>
</dbReference>
<proteinExistence type="inferred from homology"/>
<dbReference type="InterPro" id="IPR000209">
    <property type="entry name" value="Peptidase_S8/S53_dom"/>
</dbReference>
<protein>
    <submittedName>
        <fullName evidence="12">Uncharacterized protein</fullName>
    </submittedName>
</protein>
<dbReference type="InterPro" id="IPR037045">
    <property type="entry name" value="S8pro/Inhibitor_I9_sf"/>
</dbReference>
<reference evidence="12" key="1">
    <citation type="submission" date="2022-08" db="EMBL/GenBank/DDBJ databases">
        <authorList>
            <person name="Gutierrez-Valencia J."/>
        </authorList>
    </citation>
    <scope>NUCLEOTIDE SEQUENCE</scope>
</reference>
<evidence type="ECO:0000313" key="13">
    <source>
        <dbReference type="Proteomes" id="UP001154282"/>
    </source>
</evidence>
<keyword evidence="6 8" id="KW-0720">Serine protease</keyword>
<feature type="active site" description="Charge relay system" evidence="7 8">
    <location>
        <position position="96"/>
    </location>
</feature>
<evidence type="ECO:0000256" key="5">
    <source>
        <dbReference type="ARBA" id="ARBA00022801"/>
    </source>
</evidence>
<feature type="domain" description="Subtilisin-like protease fibronectin type-III" evidence="11">
    <location>
        <begin position="557"/>
        <end position="659"/>
    </location>
</feature>
<organism evidence="12 13">
    <name type="scientific">Linum tenue</name>
    <dbReference type="NCBI Taxonomy" id="586396"/>
    <lineage>
        <taxon>Eukaryota</taxon>
        <taxon>Viridiplantae</taxon>
        <taxon>Streptophyta</taxon>
        <taxon>Embryophyta</taxon>
        <taxon>Tracheophyta</taxon>
        <taxon>Spermatophyta</taxon>
        <taxon>Magnoliopsida</taxon>
        <taxon>eudicotyledons</taxon>
        <taxon>Gunneridae</taxon>
        <taxon>Pentapetalae</taxon>
        <taxon>rosids</taxon>
        <taxon>fabids</taxon>
        <taxon>Malpighiales</taxon>
        <taxon>Linaceae</taxon>
        <taxon>Linum</taxon>
    </lineage>
</organism>
<evidence type="ECO:0000256" key="3">
    <source>
        <dbReference type="ARBA" id="ARBA00022670"/>
    </source>
</evidence>
<dbReference type="PRINTS" id="PR00723">
    <property type="entry name" value="SUBTILISIN"/>
</dbReference>
<evidence type="ECO:0000256" key="6">
    <source>
        <dbReference type="ARBA" id="ARBA00022825"/>
    </source>
</evidence>
<dbReference type="Gene3D" id="2.60.40.2310">
    <property type="match status" value="1"/>
</dbReference>
<evidence type="ECO:0000256" key="2">
    <source>
        <dbReference type="ARBA" id="ARBA00011073"/>
    </source>
</evidence>
<comment type="caution">
    <text evidence="12">The sequence shown here is derived from an EMBL/GenBank/DDBJ whole genome shotgun (WGS) entry which is preliminary data.</text>
</comment>
<dbReference type="Pfam" id="PF17766">
    <property type="entry name" value="fn3_6"/>
    <property type="match status" value="1"/>
</dbReference>
<accession>A0AAV0LR87</accession>
<dbReference type="Pfam" id="PF00082">
    <property type="entry name" value="Peptidase_S8"/>
    <property type="match status" value="2"/>
</dbReference>
<dbReference type="GO" id="GO:0004252">
    <property type="term" value="F:serine-type endopeptidase activity"/>
    <property type="evidence" value="ECO:0007669"/>
    <property type="project" value="UniProtKB-UniRule"/>
</dbReference>
<dbReference type="InterPro" id="IPR045051">
    <property type="entry name" value="SBT"/>
</dbReference>
<name>A0AAV0LR87_9ROSI</name>
<feature type="domain" description="Inhibitor I9" evidence="10">
    <location>
        <begin position="10"/>
        <end position="60"/>
    </location>
</feature>
<dbReference type="Proteomes" id="UP001154282">
    <property type="component" value="Unassembled WGS sequence"/>
</dbReference>
<dbReference type="PROSITE" id="PS51892">
    <property type="entry name" value="SUBTILASE"/>
    <property type="match status" value="1"/>
</dbReference>
<dbReference type="InterPro" id="IPR041469">
    <property type="entry name" value="Subtilisin-like_FN3"/>
</dbReference>
<dbReference type="InterPro" id="IPR036852">
    <property type="entry name" value="Peptidase_S8/S53_dom_sf"/>
</dbReference>
<evidence type="ECO:0000256" key="7">
    <source>
        <dbReference type="PIRSR" id="PIRSR615500-1"/>
    </source>
</evidence>
<gene>
    <name evidence="12" type="ORF">LITE_LOCUS25077</name>
</gene>
<dbReference type="EMBL" id="CAMGYJ010000006">
    <property type="protein sequence ID" value="CAI0436397.1"/>
    <property type="molecule type" value="Genomic_DNA"/>
</dbReference>
<dbReference type="Gene3D" id="3.50.30.30">
    <property type="match status" value="1"/>
</dbReference>
<evidence type="ECO:0000256" key="1">
    <source>
        <dbReference type="ARBA" id="ARBA00004613"/>
    </source>
</evidence>
<dbReference type="AlphaFoldDB" id="A0AAV0LR87"/>
<evidence type="ECO:0000259" key="11">
    <source>
        <dbReference type="Pfam" id="PF17766"/>
    </source>
</evidence>
<evidence type="ECO:0000256" key="4">
    <source>
        <dbReference type="ARBA" id="ARBA00022729"/>
    </source>
</evidence>
<feature type="domain" description="Peptidase S8/S53" evidence="9">
    <location>
        <begin position="214"/>
        <end position="484"/>
    </location>
</feature>
<dbReference type="PANTHER" id="PTHR10795">
    <property type="entry name" value="PROPROTEIN CONVERTASE SUBTILISIN/KEXIN"/>
    <property type="match status" value="1"/>
</dbReference>
<feature type="domain" description="Peptidase S8/S53" evidence="9">
    <location>
        <begin position="87"/>
        <end position="207"/>
    </location>
</feature>